<sequence length="59" mass="6524">MNKRNHKLETEVIHAGYEAGGLYLLGRRLKTGLPDGAGILLLQSMIPKTFVASFHSLRC</sequence>
<evidence type="ECO:0000313" key="1">
    <source>
        <dbReference type="EMBL" id="SHH23747.1"/>
    </source>
</evidence>
<dbReference type="EMBL" id="FQXD01000005">
    <property type="protein sequence ID" value="SHH23747.1"/>
    <property type="molecule type" value="Genomic_DNA"/>
</dbReference>
<dbReference type="Proteomes" id="UP000184079">
    <property type="component" value="Unassembled WGS sequence"/>
</dbReference>
<keyword evidence="2" id="KW-1185">Reference proteome</keyword>
<proteinExistence type="predicted"/>
<dbReference type="RefSeq" id="WP_073006896.1">
    <property type="nucleotide sequence ID" value="NZ_FQXD01000005.1"/>
</dbReference>
<protein>
    <submittedName>
        <fullName evidence="1">Uncharacterized protein</fullName>
    </submittedName>
</protein>
<dbReference type="AlphaFoldDB" id="A0A1M5RBL2"/>
<reference evidence="2" key="1">
    <citation type="submission" date="2016-11" db="EMBL/GenBank/DDBJ databases">
        <authorList>
            <person name="Varghese N."/>
            <person name="Submissions S."/>
        </authorList>
    </citation>
    <scope>NUCLEOTIDE SEQUENCE [LARGE SCALE GENOMIC DNA]</scope>
    <source>
        <strain evidence="2">CGMCC 1.6496</strain>
    </source>
</reference>
<organism evidence="1 2">
    <name type="scientific">Virgibacillus chiguensis</name>
    <dbReference type="NCBI Taxonomy" id="411959"/>
    <lineage>
        <taxon>Bacteria</taxon>
        <taxon>Bacillati</taxon>
        <taxon>Bacillota</taxon>
        <taxon>Bacilli</taxon>
        <taxon>Bacillales</taxon>
        <taxon>Bacillaceae</taxon>
        <taxon>Virgibacillus</taxon>
    </lineage>
</organism>
<name>A0A1M5RBL2_9BACI</name>
<gene>
    <name evidence="1" type="ORF">SAMN05421807_10596</name>
</gene>
<accession>A0A1M5RBL2</accession>
<evidence type="ECO:0000313" key="2">
    <source>
        <dbReference type="Proteomes" id="UP000184079"/>
    </source>
</evidence>